<protein>
    <recommendedName>
        <fullName evidence="3">HTH psq-type domain-containing protein</fullName>
    </recommendedName>
</protein>
<proteinExistence type="predicted"/>
<dbReference type="EMBL" id="BGPR01000403">
    <property type="protein sequence ID" value="GBM18411.1"/>
    <property type="molecule type" value="Genomic_DNA"/>
</dbReference>
<evidence type="ECO:0008006" key="3">
    <source>
        <dbReference type="Google" id="ProtNLM"/>
    </source>
</evidence>
<evidence type="ECO:0000313" key="2">
    <source>
        <dbReference type="Proteomes" id="UP000499080"/>
    </source>
</evidence>
<reference evidence="1 2" key="1">
    <citation type="journal article" date="2019" name="Sci. Rep.">
        <title>Orb-weaving spider Araneus ventricosus genome elucidates the spidroin gene catalogue.</title>
        <authorList>
            <person name="Kono N."/>
            <person name="Nakamura H."/>
            <person name="Ohtoshi R."/>
            <person name="Moran D.A.P."/>
            <person name="Shinohara A."/>
            <person name="Yoshida Y."/>
            <person name="Fujiwara M."/>
            <person name="Mori M."/>
            <person name="Tomita M."/>
            <person name="Arakawa K."/>
        </authorList>
    </citation>
    <scope>NUCLEOTIDE SEQUENCE [LARGE SCALE GENOMIC DNA]</scope>
</reference>
<keyword evidence="2" id="KW-1185">Reference proteome</keyword>
<sequence length="89" mass="10536">MNRDYDETTFKRKRRINEKRINGALLYMDYSPEALEACLTAILPDQCTLKDAEAVFNIPKRKICYKREQFHVRISETSLVFAYEKEKAV</sequence>
<dbReference type="Proteomes" id="UP000499080">
    <property type="component" value="Unassembled WGS sequence"/>
</dbReference>
<name>A0A4Y2DNP7_ARAVE</name>
<dbReference type="AlphaFoldDB" id="A0A4Y2DNP7"/>
<organism evidence="1 2">
    <name type="scientific">Araneus ventricosus</name>
    <name type="common">Orbweaver spider</name>
    <name type="synonym">Epeira ventricosa</name>
    <dbReference type="NCBI Taxonomy" id="182803"/>
    <lineage>
        <taxon>Eukaryota</taxon>
        <taxon>Metazoa</taxon>
        <taxon>Ecdysozoa</taxon>
        <taxon>Arthropoda</taxon>
        <taxon>Chelicerata</taxon>
        <taxon>Arachnida</taxon>
        <taxon>Araneae</taxon>
        <taxon>Araneomorphae</taxon>
        <taxon>Entelegynae</taxon>
        <taxon>Araneoidea</taxon>
        <taxon>Araneidae</taxon>
        <taxon>Araneus</taxon>
    </lineage>
</organism>
<accession>A0A4Y2DNP7</accession>
<gene>
    <name evidence="1" type="ORF">AVEN_72749_1</name>
</gene>
<comment type="caution">
    <text evidence="1">The sequence shown here is derived from an EMBL/GenBank/DDBJ whole genome shotgun (WGS) entry which is preliminary data.</text>
</comment>
<evidence type="ECO:0000313" key="1">
    <source>
        <dbReference type="EMBL" id="GBM18411.1"/>
    </source>
</evidence>